<dbReference type="GO" id="GO:0031012">
    <property type="term" value="C:extracellular matrix"/>
    <property type="evidence" value="ECO:0007669"/>
    <property type="project" value="TreeGrafter"/>
</dbReference>
<protein>
    <recommendedName>
        <fullName evidence="1">Endonuclease/exonuclease/phosphatase domain-containing protein</fullName>
    </recommendedName>
</protein>
<dbReference type="Pfam" id="PF14529">
    <property type="entry name" value="Exo_endo_phos_2"/>
    <property type="match status" value="1"/>
</dbReference>
<gene>
    <name evidence="2" type="ORF">PMACD_LOCUS3073</name>
</gene>
<dbReference type="Gene3D" id="3.60.10.10">
    <property type="entry name" value="Endonuclease/exonuclease/phosphatase"/>
    <property type="match status" value="1"/>
</dbReference>
<dbReference type="GO" id="GO:0003824">
    <property type="term" value="F:catalytic activity"/>
    <property type="evidence" value="ECO:0007669"/>
    <property type="project" value="InterPro"/>
</dbReference>
<dbReference type="GO" id="GO:0007508">
    <property type="term" value="P:larval heart development"/>
    <property type="evidence" value="ECO:0007669"/>
    <property type="project" value="TreeGrafter"/>
</dbReference>
<dbReference type="InterPro" id="IPR005135">
    <property type="entry name" value="Endo/exonuclease/phosphatase"/>
</dbReference>
<dbReference type="AlphaFoldDB" id="A0A821P2Y8"/>
<dbReference type="SUPFAM" id="SSF56219">
    <property type="entry name" value="DNase I-like"/>
    <property type="match status" value="1"/>
</dbReference>
<organism evidence="2 3">
    <name type="scientific">Pieris macdunnoughi</name>
    <dbReference type="NCBI Taxonomy" id="345717"/>
    <lineage>
        <taxon>Eukaryota</taxon>
        <taxon>Metazoa</taxon>
        <taxon>Ecdysozoa</taxon>
        <taxon>Arthropoda</taxon>
        <taxon>Hexapoda</taxon>
        <taxon>Insecta</taxon>
        <taxon>Pterygota</taxon>
        <taxon>Neoptera</taxon>
        <taxon>Endopterygota</taxon>
        <taxon>Lepidoptera</taxon>
        <taxon>Glossata</taxon>
        <taxon>Ditrysia</taxon>
        <taxon>Papilionoidea</taxon>
        <taxon>Pieridae</taxon>
        <taxon>Pierinae</taxon>
        <taxon>Pieris</taxon>
    </lineage>
</organism>
<sequence>MRHEREQIIQWNCRSAICNKNDLIHLHNIFEPFVSTLSETWLRPELIFRIPGYVILRQDWPDGYGGVAIVIKNNLPYSLFPLPSFGDDLSVIAAIVNKICIVSIYFSRPNVNIFSHLNQLFSILPKPFLVLGDFNCQHQSWGSTSSNYYGDQLLDIIYSHCICILNTGLPTRVTGLSEGASAPVLSLCSPDLASTLDWHPLASSYGSDHFPLVITFPSHKPNETTRSPRFKYRLNNADWELFNQRVEQKTSTYSQEGDQISAEILSQVLIEAADESFCTKTKIRSQIPSPPWWDHECTAAIKTRKQAEKNYCEEMSEENFELYLESARSAKKLFKKKRYDGWQSFCASAQTSARQRSGVIFVD</sequence>
<evidence type="ECO:0000259" key="1">
    <source>
        <dbReference type="Pfam" id="PF14529"/>
    </source>
</evidence>
<reference evidence="2" key="1">
    <citation type="submission" date="2021-02" db="EMBL/GenBank/DDBJ databases">
        <authorList>
            <person name="Steward A R."/>
        </authorList>
    </citation>
    <scope>NUCLEOTIDE SEQUENCE</scope>
</reference>
<dbReference type="PANTHER" id="PTHR33395:SF22">
    <property type="entry name" value="REVERSE TRANSCRIPTASE DOMAIN-CONTAINING PROTEIN"/>
    <property type="match status" value="1"/>
</dbReference>
<proteinExistence type="predicted"/>
<dbReference type="Proteomes" id="UP000663880">
    <property type="component" value="Unassembled WGS sequence"/>
</dbReference>
<dbReference type="EMBL" id="CAJOBZ010000005">
    <property type="protein sequence ID" value="CAF4794466.1"/>
    <property type="molecule type" value="Genomic_DNA"/>
</dbReference>
<evidence type="ECO:0000313" key="3">
    <source>
        <dbReference type="Proteomes" id="UP000663880"/>
    </source>
</evidence>
<keyword evidence="3" id="KW-1185">Reference proteome</keyword>
<evidence type="ECO:0000313" key="2">
    <source>
        <dbReference type="EMBL" id="CAF4794466.1"/>
    </source>
</evidence>
<dbReference type="InterPro" id="IPR036691">
    <property type="entry name" value="Endo/exonu/phosph_ase_sf"/>
</dbReference>
<dbReference type="OrthoDB" id="6889321at2759"/>
<feature type="domain" description="Endonuclease/exonuclease/phosphatase" evidence="1">
    <location>
        <begin position="99"/>
        <end position="212"/>
    </location>
</feature>
<dbReference type="GO" id="GO:0061343">
    <property type="term" value="P:cell adhesion involved in heart morphogenesis"/>
    <property type="evidence" value="ECO:0007669"/>
    <property type="project" value="TreeGrafter"/>
</dbReference>
<name>A0A821P2Y8_9NEOP</name>
<accession>A0A821P2Y8</accession>
<dbReference type="PANTHER" id="PTHR33395">
    <property type="entry name" value="TRANSCRIPTASE, PUTATIVE-RELATED-RELATED"/>
    <property type="match status" value="1"/>
</dbReference>
<comment type="caution">
    <text evidence="2">The sequence shown here is derived from an EMBL/GenBank/DDBJ whole genome shotgun (WGS) entry which is preliminary data.</text>
</comment>